<name>A0A380TLC8_9HYPH</name>
<evidence type="ECO:0000313" key="5">
    <source>
        <dbReference type="EMBL" id="SUS16630.1"/>
    </source>
</evidence>
<feature type="domain" description="Transglycosylase SLT" evidence="4">
    <location>
        <begin position="166"/>
        <end position="259"/>
    </location>
</feature>
<dbReference type="InterPro" id="IPR023346">
    <property type="entry name" value="Lysozyme-like_dom_sf"/>
</dbReference>
<proteinExistence type="inferred from homology"/>
<evidence type="ECO:0000259" key="4">
    <source>
        <dbReference type="Pfam" id="PF01464"/>
    </source>
</evidence>
<dbReference type="PANTHER" id="PTHR37423:SF2">
    <property type="entry name" value="MEMBRANE-BOUND LYTIC MUREIN TRANSGLYCOSYLASE C"/>
    <property type="match status" value="1"/>
</dbReference>
<dbReference type="CDD" id="cd00254">
    <property type="entry name" value="LT-like"/>
    <property type="match status" value="1"/>
</dbReference>
<accession>A0A380TLC8</accession>
<geneLocation type="plasmid" evidence="5">
    <name>1</name>
</geneLocation>
<dbReference type="PANTHER" id="PTHR37423">
    <property type="entry name" value="SOLUBLE LYTIC MUREIN TRANSGLYCOSYLASE-RELATED"/>
    <property type="match status" value="1"/>
</dbReference>
<dbReference type="InterPro" id="IPR008258">
    <property type="entry name" value="Transglycosylase_SLT_dom_1"/>
</dbReference>
<dbReference type="AlphaFoldDB" id="A0A380TLC8"/>
<sequence>MDKNTVYAGYLGPRTLTSAALSVLLGANTAASQDLATTGRISSNYSGSVTIDEETLVTNFEDRWSGVETSEKEFVLGANGVVTKGGAEVLGATTSKDVGAKVNQIDASVSAYFDVSERATGRIEPVQTPTLDTTSSDTPENLGTGSPVGECGPSPLSPDQIKALVASTARRYSVDEGFAVAIAWAESRFDEIRNSPKGARGPMQLIPETAARFGVQDICDPAQNIEGGMKYLRFLLDEFQNPLLVAAAYNSGEGRIYEYGGVPPFQETVGYVAKVVNFQLGLPMPTGKRKASGIVRDMAAKNTSDAGVIAVEKTGKFVGGVMHF</sequence>
<dbReference type="Pfam" id="PF01464">
    <property type="entry name" value="SLT"/>
    <property type="match status" value="1"/>
</dbReference>
<protein>
    <recommendedName>
        <fullName evidence="4">Transglycosylase SLT domain-containing protein</fullName>
    </recommendedName>
</protein>
<keyword evidence="5" id="KW-0614">Plasmid</keyword>
<evidence type="ECO:0000256" key="3">
    <source>
        <dbReference type="SAM" id="MobiDB-lite"/>
    </source>
</evidence>
<evidence type="ECO:0000256" key="1">
    <source>
        <dbReference type="ARBA" id="ARBA00007734"/>
    </source>
</evidence>
<reference evidence="5" key="1">
    <citation type="submission" date="2018-07" db="EMBL/GenBank/DDBJ databases">
        <authorList>
            <person name="Quirk P.G."/>
            <person name="Krulwich T.A."/>
        </authorList>
    </citation>
    <scope>NUCLEOTIDE SEQUENCE</scope>
    <source>
        <strain evidence="5">T2.30D-1.1_plasmid</strain>
        <plasmid evidence="5">1</plasmid>
    </source>
</reference>
<evidence type="ECO:0000256" key="2">
    <source>
        <dbReference type="ARBA" id="ARBA00009387"/>
    </source>
</evidence>
<feature type="region of interest" description="Disordered" evidence="3">
    <location>
        <begin position="127"/>
        <end position="154"/>
    </location>
</feature>
<dbReference type="EMBL" id="LS974446">
    <property type="protein sequence ID" value="SUS16630.1"/>
    <property type="molecule type" value="Genomic_DNA"/>
</dbReference>
<dbReference type="SUPFAM" id="SSF53955">
    <property type="entry name" value="Lysozyme-like"/>
    <property type="match status" value="1"/>
</dbReference>
<organism evidence="5">
    <name type="scientific">Ciceribacter selenitireducens ATCC BAA-1503</name>
    <dbReference type="NCBI Taxonomy" id="1336235"/>
    <lineage>
        <taxon>Bacteria</taxon>
        <taxon>Pseudomonadati</taxon>
        <taxon>Pseudomonadota</taxon>
        <taxon>Alphaproteobacteria</taxon>
        <taxon>Hyphomicrobiales</taxon>
        <taxon>Rhizobiaceae</taxon>
        <taxon>Ciceribacter</taxon>
    </lineage>
</organism>
<feature type="compositionally biased region" description="Low complexity" evidence="3">
    <location>
        <begin position="128"/>
        <end position="139"/>
    </location>
</feature>
<comment type="similarity">
    <text evidence="2">Belongs to the virb1 family.</text>
</comment>
<gene>
    <name evidence="5" type="ORF">RHIZ70P_125</name>
</gene>
<dbReference type="Gene3D" id="1.10.530.10">
    <property type="match status" value="1"/>
</dbReference>
<comment type="similarity">
    <text evidence="1">Belongs to the transglycosylase Slt family.</text>
</comment>
<dbReference type="RefSeq" id="WP_115672745.1">
    <property type="nucleotide sequence ID" value="NZ_LS974446.1"/>
</dbReference>
<dbReference type="OrthoDB" id="9801695at2"/>